<reference evidence="3" key="1">
    <citation type="submission" date="2013-09" db="EMBL/GenBank/DDBJ databases">
        <title>Corchorus olitorius genome sequencing.</title>
        <authorList>
            <person name="Alam M."/>
            <person name="Haque M.S."/>
            <person name="Islam M.S."/>
            <person name="Emdad E.M."/>
            <person name="Islam M.M."/>
            <person name="Ahmed B."/>
            <person name="Halim A."/>
            <person name="Hossen Q.M.M."/>
            <person name="Hossain M.Z."/>
            <person name="Ahmed R."/>
            <person name="Khan M.M."/>
            <person name="Islam R."/>
            <person name="Rashid M.M."/>
            <person name="Khan S.A."/>
            <person name="Rahman M.S."/>
            <person name="Alam M."/>
            <person name="Yahiya A.S."/>
            <person name="Khan M.S."/>
            <person name="Azam M.S."/>
            <person name="Haque T."/>
            <person name="Lashkar M.Z.H."/>
            <person name="Akhand A.I."/>
            <person name="Morshed G."/>
            <person name="Roy S."/>
            <person name="Uddin K.S."/>
            <person name="Rabeya T."/>
            <person name="Hossain A.S."/>
            <person name="Chowdhury A."/>
            <person name="Snigdha A.R."/>
            <person name="Mortoza M.S."/>
            <person name="Matin S.A."/>
            <person name="Hoque S.M.E."/>
            <person name="Islam M.K."/>
            <person name="Roy D.K."/>
            <person name="Haider R."/>
            <person name="Moosa M.M."/>
            <person name="Elias S.M."/>
            <person name="Hasan A.M."/>
            <person name="Jahan S."/>
            <person name="Shafiuddin M."/>
            <person name="Mahmood N."/>
            <person name="Shommy N.S."/>
        </authorList>
    </citation>
    <scope>NUCLEOTIDE SEQUENCE [LARGE SCALE GENOMIC DNA]</scope>
    <source>
        <strain evidence="3">cv. O-4</strain>
    </source>
</reference>
<keyword evidence="1" id="KW-0812">Transmembrane</keyword>
<feature type="transmembrane region" description="Helical" evidence="1">
    <location>
        <begin position="119"/>
        <end position="138"/>
    </location>
</feature>
<comment type="caution">
    <text evidence="2">The sequence shown here is derived from an EMBL/GenBank/DDBJ whole genome shotgun (WGS) entry which is preliminary data.</text>
</comment>
<name>A0A1R3KYI2_9ROSI</name>
<dbReference type="EMBL" id="AWUE01009805">
    <property type="protein sequence ID" value="OMP12146.1"/>
    <property type="molecule type" value="Genomic_DNA"/>
</dbReference>
<gene>
    <name evidence="2" type="ORF">COLO4_03449</name>
</gene>
<keyword evidence="1" id="KW-0472">Membrane</keyword>
<protein>
    <submittedName>
        <fullName evidence="2">Uncharacterized protein</fullName>
    </submittedName>
</protein>
<feature type="transmembrane region" description="Helical" evidence="1">
    <location>
        <begin position="29"/>
        <end position="48"/>
    </location>
</feature>
<keyword evidence="1" id="KW-1133">Transmembrane helix</keyword>
<evidence type="ECO:0000256" key="1">
    <source>
        <dbReference type="SAM" id="Phobius"/>
    </source>
</evidence>
<keyword evidence="3" id="KW-1185">Reference proteome</keyword>
<evidence type="ECO:0000313" key="3">
    <source>
        <dbReference type="Proteomes" id="UP000187203"/>
    </source>
</evidence>
<proteinExistence type="predicted"/>
<sequence length="194" mass="21776">MASPVSSPLKKVALNDEMKNKNLLEILDWMTYVFVFCIASLVFGSLWCDMIAYKLEKQHNNEDFGKFSIISYGIFFVCYLTGTVAIFIVESPKDVIRKIAFDGDSVEGSQNNYILHSTWFTASVSWCSLFLAGILLWLLNDVADMIIKYKSSVLFSPLIYTAPYSFGVTSFLSVAVVFGFKTYYLSVSGKAVAF</sequence>
<dbReference type="Proteomes" id="UP000187203">
    <property type="component" value="Unassembled WGS sequence"/>
</dbReference>
<feature type="transmembrane region" description="Helical" evidence="1">
    <location>
        <begin position="69"/>
        <end position="89"/>
    </location>
</feature>
<feature type="transmembrane region" description="Helical" evidence="1">
    <location>
        <begin position="158"/>
        <end position="180"/>
    </location>
</feature>
<accession>A0A1R3KYI2</accession>
<evidence type="ECO:0000313" key="2">
    <source>
        <dbReference type="EMBL" id="OMP12146.1"/>
    </source>
</evidence>
<organism evidence="2 3">
    <name type="scientific">Corchorus olitorius</name>
    <dbReference type="NCBI Taxonomy" id="93759"/>
    <lineage>
        <taxon>Eukaryota</taxon>
        <taxon>Viridiplantae</taxon>
        <taxon>Streptophyta</taxon>
        <taxon>Embryophyta</taxon>
        <taxon>Tracheophyta</taxon>
        <taxon>Spermatophyta</taxon>
        <taxon>Magnoliopsida</taxon>
        <taxon>eudicotyledons</taxon>
        <taxon>Gunneridae</taxon>
        <taxon>Pentapetalae</taxon>
        <taxon>rosids</taxon>
        <taxon>malvids</taxon>
        <taxon>Malvales</taxon>
        <taxon>Malvaceae</taxon>
        <taxon>Grewioideae</taxon>
        <taxon>Apeibeae</taxon>
        <taxon>Corchorus</taxon>
    </lineage>
</organism>
<dbReference type="AlphaFoldDB" id="A0A1R3KYI2"/>
<dbReference type="OrthoDB" id="10302788at2759"/>